<feature type="compositionally biased region" description="Low complexity" evidence="11">
    <location>
        <begin position="713"/>
        <end position="743"/>
    </location>
</feature>
<comment type="catalytic activity">
    <reaction evidence="10">
        <text>L-seryl-[protein] + ATP = O-phospho-L-seryl-[protein] + ADP + H(+)</text>
        <dbReference type="Rhea" id="RHEA:17989"/>
        <dbReference type="Rhea" id="RHEA-COMP:9863"/>
        <dbReference type="Rhea" id="RHEA-COMP:11604"/>
        <dbReference type="ChEBI" id="CHEBI:15378"/>
        <dbReference type="ChEBI" id="CHEBI:29999"/>
        <dbReference type="ChEBI" id="CHEBI:30616"/>
        <dbReference type="ChEBI" id="CHEBI:83421"/>
        <dbReference type="ChEBI" id="CHEBI:456216"/>
        <dbReference type="EC" id="2.7.11.1"/>
    </reaction>
</comment>
<name>A0AAV7YH77_9EUKA</name>
<feature type="compositionally biased region" description="Low complexity" evidence="11">
    <location>
        <begin position="766"/>
        <end position="783"/>
    </location>
</feature>
<feature type="compositionally biased region" description="Low complexity" evidence="11">
    <location>
        <begin position="553"/>
        <end position="614"/>
    </location>
</feature>
<keyword evidence="4" id="KW-0808">Transferase</keyword>
<dbReference type="InterPro" id="IPR000403">
    <property type="entry name" value="PI3/4_kinase_cat_dom"/>
</dbReference>
<dbReference type="SMART" id="SM01345">
    <property type="entry name" value="Rapamycin_bind"/>
    <property type="match status" value="1"/>
</dbReference>
<keyword evidence="7 15" id="KW-0418">Kinase</keyword>
<dbReference type="InterPro" id="IPR036940">
    <property type="entry name" value="PI3/4_kinase_cat_sf"/>
</dbReference>
<dbReference type="PROSITE" id="PS00915">
    <property type="entry name" value="PI3_4_KINASE_1"/>
    <property type="match status" value="1"/>
</dbReference>
<dbReference type="InterPro" id="IPR009076">
    <property type="entry name" value="FRB_dom"/>
</dbReference>
<evidence type="ECO:0000256" key="6">
    <source>
        <dbReference type="ARBA" id="ARBA00022741"/>
    </source>
</evidence>
<evidence type="ECO:0000256" key="5">
    <source>
        <dbReference type="ARBA" id="ARBA00022737"/>
    </source>
</evidence>
<feature type="compositionally biased region" description="Low complexity" evidence="11">
    <location>
        <begin position="513"/>
        <end position="533"/>
    </location>
</feature>
<dbReference type="InterPro" id="IPR018936">
    <property type="entry name" value="PI3/4_kinase_CS"/>
</dbReference>
<dbReference type="InterPro" id="IPR016024">
    <property type="entry name" value="ARM-type_fold"/>
</dbReference>
<dbReference type="GO" id="GO:0005524">
    <property type="term" value="F:ATP binding"/>
    <property type="evidence" value="ECO:0007669"/>
    <property type="project" value="UniProtKB-KW"/>
</dbReference>
<dbReference type="PANTHER" id="PTHR11139">
    <property type="entry name" value="ATAXIA TELANGIECTASIA MUTATED ATM -RELATED"/>
    <property type="match status" value="1"/>
</dbReference>
<dbReference type="PROSITE" id="PS51189">
    <property type="entry name" value="FAT"/>
    <property type="match status" value="1"/>
</dbReference>
<reference evidence="15" key="1">
    <citation type="submission" date="2022-08" db="EMBL/GenBank/DDBJ databases">
        <title>Novel sulphate-reducing endosymbionts in the free-living metamonad Anaeramoeba.</title>
        <authorList>
            <person name="Jerlstrom-Hultqvist J."/>
            <person name="Cepicka I."/>
            <person name="Gallot-Lavallee L."/>
            <person name="Salas-Leiva D."/>
            <person name="Curtis B.A."/>
            <person name="Zahonova K."/>
            <person name="Pipaliya S."/>
            <person name="Dacks J."/>
            <person name="Roger A.J."/>
        </authorList>
    </citation>
    <scope>NUCLEOTIDE SEQUENCE</scope>
    <source>
        <strain evidence="15">Busselton2</strain>
    </source>
</reference>
<dbReference type="SMART" id="SM00146">
    <property type="entry name" value="PI3Kc"/>
    <property type="match status" value="1"/>
</dbReference>
<sequence length="1559" mass="182237">MFLSCWNELDKFVKHDLELNLEKAFDSDTIPTKVLHVLLNMSEFMEHVGRGFSISTAKLGLIAENADLFALALHFQEIEFKKNPNNKKVLSSLININNKIQQPESAYGILKYAIETYNVEIKESWFEEIKRWEDALNFYNNKLKLLNKNNNQSDDNQITNENGNNDQIINNHNNDGSSDGSNIGENWFDIKLGKMRCLRALGEWDKLELLSQETWKVSTLKQKIQMAEFAAKCAWHKKKWNLMEKYVSVMEEHDIEGCFLNAILSIHQKKYKKAFLFTEKTRKLLSESTSSLLNESYNRAYHDFVGYQQLYEIEEVIHYLNTRKLSRKKMFRRSWRKRLLGAEQNMTVWWDILSIYSIALPPKENYFIWLKFSKIVRKFGNHQLSRKFIIDLLKDTQNHQKLNLKKFKFYKEINNQNKTNSQNFNKDPDFNINFLTSNPKVIYEYLKSLWRMGQKDLALKGFKYVLELIPRGVYLKKYKNNNQFNNSIISSNSDSNLENDNYNYYYYKNSNSNLNSDSGSDSNSNSNSNSNSDSDSDSYSDSDSDFDFDSDSSYDSNPNPNPNSNSGPNSDSEYNSDSNSNPNPKSHLGSFSDPSLNSDSDLNSVSNSDSNSNSGFEKIKNLNKKSFILKSKPDNNLFEKVKNSDQKRKKRSTKNNPILRGDDLKIKIIGKKQFNKIQRQTSRFTNNKYWNSRLQSKFYRKYGEYKYLHNLTSNKNPNSSPRKNLNPNLINNNKINNDKINNNKINNEKINNEKINNEMINNGKINNGKINNEKTNNGKINNESTNLNTRANRKIKFKAKSSSKIITKKLKNNLILFYKATLYDPAWYKVWHSWAKMNLKIVSKFEENSQIQNKDREYYLASSIKGFFKSISLSPSGIKIQDTLRLLTIWFRYGSSEIITKIIESQLDTVSIDTWLLVIPQLIARVHSQNGLVRTLLHRLLNTIGKKHPQALIFPLTVAYMSQLHQRQLKQQKSQICLNCKGNGCKRCRIIKSKEEKEAESIKEKMRTHSPILVEQAEMVSKELIRVAILWNETWHQAFEDTSRMYFRKKQYDSMLKILQPLHKNLKTKIKTRNEQNFIKNYGQDLNDAWGYCEKYFKNKNKKHLDQAWKFYYIVFKKIAQELPKIHLLKLKQVSDLLDNAENLQLAIPGSYRSTNNKIIRILKFHPTLRIISSKQRPRKLKLLGTDGKTYQYLLKGHEDLRQDERVMQLFGLVNTLLSNNAETSKRNLNIERYAVVPLSPNSGLLGWVPNSDTIHDLIQEYRKARRIIANIEYQNLIKIAPDYEKLLPIQKLEVFNQALKKTDSQDLAQILWLKSSKSESWLDRRTNYIRSLAVMSMVGYILGLGDRHPSNLMMNRSTGKIVHIDFGDCFEVAINRSRFPETIPFRLTRMVVNAMEISGTHGIFRYTCRNVMKVLRDNKESLMTMLEAFIYDPLVNWKLQQNIDNKINDNNDNNDNNNQNKKKQKLRNKKKNSSKISQIDSTNNLMKLDYQYYIRVNANNQINSKAIEVMKRISDKLTGKDFINNFKLIIPQQVDKLIQQATSNENLCQCYLGWCPFW</sequence>
<evidence type="ECO:0000256" key="2">
    <source>
        <dbReference type="ARBA" id="ARBA00012513"/>
    </source>
</evidence>
<accession>A0AAV7YH77</accession>
<feature type="compositionally biased region" description="Acidic residues" evidence="11">
    <location>
        <begin position="534"/>
        <end position="552"/>
    </location>
</feature>
<feature type="region of interest" description="Disordered" evidence="11">
    <location>
        <begin position="638"/>
        <end position="659"/>
    </location>
</feature>
<dbReference type="GO" id="GO:0016242">
    <property type="term" value="P:negative regulation of macroautophagy"/>
    <property type="evidence" value="ECO:0007669"/>
    <property type="project" value="TreeGrafter"/>
</dbReference>
<evidence type="ECO:0000256" key="7">
    <source>
        <dbReference type="ARBA" id="ARBA00022777"/>
    </source>
</evidence>
<dbReference type="CDD" id="cd05169">
    <property type="entry name" value="PIKKc_TOR"/>
    <property type="match status" value="1"/>
</dbReference>
<dbReference type="SUPFAM" id="SSF47212">
    <property type="entry name" value="FKBP12-rapamycin-binding domain of FKBP-rapamycin-associated protein (FRAP)"/>
    <property type="match status" value="1"/>
</dbReference>
<dbReference type="Gene3D" id="1.20.120.150">
    <property type="entry name" value="FKBP12-rapamycin binding domain"/>
    <property type="match status" value="1"/>
</dbReference>
<dbReference type="Pfam" id="PF00454">
    <property type="entry name" value="PI3_PI4_kinase"/>
    <property type="match status" value="1"/>
</dbReference>
<dbReference type="GO" id="GO:0004674">
    <property type="term" value="F:protein serine/threonine kinase activity"/>
    <property type="evidence" value="ECO:0007669"/>
    <property type="project" value="UniProtKB-KW"/>
</dbReference>
<dbReference type="Gene3D" id="1.10.1070.11">
    <property type="entry name" value="Phosphatidylinositol 3-/4-kinase, catalytic domain"/>
    <property type="match status" value="1"/>
</dbReference>
<evidence type="ECO:0000313" key="15">
    <source>
        <dbReference type="EMBL" id="KAJ3427307.1"/>
    </source>
</evidence>
<dbReference type="PROSITE" id="PS00916">
    <property type="entry name" value="PI3_4_KINASE_2"/>
    <property type="match status" value="1"/>
</dbReference>
<proteinExistence type="inferred from homology"/>
<dbReference type="Pfam" id="PF08771">
    <property type="entry name" value="FRB_dom"/>
    <property type="match status" value="1"/>
</dbReference>
<feature type="region of interest" description="Disordered" evidence="11">
    <location>
        <begin position="712"/>
        <end position="743"/>
    </location>
</feature>
<organism evidence="15 16">
    <name type="scientific">Anaeramoeba flamelloides</name>
    <dbReference type="NCBI Taxonomy" id="1746091"/>
    <lineage>
        <taxon>Eukaryota</taxon>
        <taxon>Metamonada</taxon>
        <taxon>Anaeramoebidae</taxon>
        <taxon>Anaeramoeba</taxon>
    </lineage>
</organism>
<dbReference type="InterPro" id="IPR026683">
    <property type="entry name" value="TOR_cat"/>
</dbReference>
<feature type="compositionally biased region" description="Basic residues" evidence="11">
    <location>
        <begin position="1461"/>
        <end position="1474"/>
    </location>
</feature>
<feature type="compositionally biased region" description="Low complexity" evidence="11">
    <location>
        <begin position="1447"/>
        <end position="1460"/>
    </location>
</feature>
<evidence type="ECO:0000256" key="1">
    <source>
        <dbReference type="ARBA" id="ARBA00011031"/>
    </source>
</evidence>
<dbReference type="FunFam" id="1.20.120.150:FF:000001">
    <property type="entry name" value="Serine/threonine-protein kinase TOR"/>
    <property type="match status" value="1"/>
</dbReference>
<keyword evidence="5" id="KW-0677">Repeat</keyword>
<dbReference type="InterPro" id="IPR003151">
    <property type="entry name" value="PIK-rel_kinase_FAT"/>
</dbReference>
<feature type="domain" description="FAT" evidence="13">
    <location>
        <begin position="58"/>
        <end position="962"/>
    </location>
</feature>
<dbReference type="SUPFAM" id="SSF56112">
    <property type="entry name" value="Protein kinase-like (PK-like)"/>
    <property type="match status" value="1"/>
</dbReference>
<dbReference type="InterPro" id="IPR050517">
    <property type="entry name" value="DDR_Repair_Kinase"/>
</dbReference>
<dbReference type="FunFam" id="3.30.1010.10:FF:000006">
    <property type="entry name" value="Serine/threonine-protein kinase TOR"/>
    <property type="match status" value="1"/>
</dbReference>
<evidence type="ECO:0000256" key="11">
    <source>
        <dbReference type="SAM" id="MobiDB-lite"/>
    </source>
</evidence>
<protein>
    <recommendedName>
        <fullName evidence="2">non-specific serine/threonine protein kinase</fullName>
        <ecNumber evidence="2">2.7.11.1</ecNumber>
    </recommendedName>
</protein>
<dbReference type="PROSITE" id="PS50290">
    <property type="entry name" value="PI3_4_KINASE_3"/>
    <property type="match status" value="1"/>
</dbReference>
<dbReference type="Gene3D" id="3.30.1010.10">
    <property type="entry name" value="Phosphatidylinositol 3-kinase Catalytic Subunit, Chain A, domain 4"/>
    <property type="match status" value="1"/>
</dbReference>
<dbReference type="Proteomes" id="UP001146793">
    <property type="component" value="Unassembled WGS sequence"/>
</dbReference>
<feature type="region of interest" description="Disordered" evidence="11">
    <location>
        <begin position="513"/>
        <end position="617"/>
    </location>
</feature>
<evidence type="ECO:0000259" key="12">
    <source>
        <dbReference type="PROSITE" id="PS50290"/>
    </source>
</evidence>
<evidence type="ECO:0000259" key="14">
    <source>
        <dbReference type="PROSITE" id="PS51190"/>
    </source>
</evidence>
<dbReference type="GO" id="GO:0044877">
    <property type="term" value="F:protein-containing complex binding"/>
    <property type="evidence" value="ECO:0007669"/>
    <property type="project" value="InterPro"/>
</dbReference>
<dbReference type="GO" id="GO:0031929">
    <property type="term" value="P:TOR signaling"/>
    <property type="evidence" value="ECO:0007669"/>
    <property type="project" value="TreeGrafter"/>
</dbReference>
<keyword evidence="8" id="KW-0067">ATP-binding</keyword>
<keyword evidence="3" id="KW-0723">Serine/threonine-protein kinase</keyword>
<evidence type="ECO:0000259" key="13">
    <source>
        <dbReference type="PROSITE" id="PS51189"/>
    </source>
</evidence>
<feature type="domain" description="FATC" evidence="14">
    <location>
        <begin position="1527"/>
        <end position="1559"/>
    </location>
</feature>
<evidence type="ECO:0000256" key="4">
    <source>
        <dbReference type="ARBA" id="ARBA00022679"/>
    </source>
</evidence>
<dbReference type="PANTHER" id="PTHR11139:SF9">
    <property type="entry name" value="SERINE_THREONINE-PROTEIN KINASE MTOR"/>
    <property type="match status" value="1"/>
</dbReference>
<gene>
    <name evidence="15" type="ORF">M0812_26889</name>
</gene>
<evidence type="ECO:0000256" key="3">
    <source>
        <dbReference type="ARBA" id="ARBA00022527"/>
    </source>
</evidence>
<dbReference type="InterPro" id="IPR014009">
    <property type="entry name" value="PIK_FAT"/>
</dbReference>
<dbReference type="SUPFAM" id="SSF48371">
    <property type="entry name" value="ARM repeat"/>
    <property type="match status" value="1"/>
</dbReference>
<dbReference type="GO" id="GO:0031931">
    <property type="term" value="C:TORC1 complex"/>
    <property type="evidence" value="ECO:0007669"/>
    <property type="project" value="TreeGrafter"/>
</dbReference>
<dbReference type="EMBL" id="JANTQA010000063">
    <property type="protein sequence ID" value="KAJ3427307.1"/>
    <property type="molecule type" value="Genomic_DNA"/>
</dbReference>
<feature type="domain" description="PI3K/PI4K catalytic" evidence="12">
    <location>
        <begin position="1165"/>
        <end position="1476"/>
    </location>
</feature>
<feature type="region of interest" description="Disordered" evidence="11">
    <location>
        <begin position="152"/>
        <end position="177"/>
    </location>
</feature>
<dbReference type="PROSITE" id="PS51190">
    <property type="entry name" value="FATC"/>
    <property type="match status" value="1"/>
</dbReference>
<dbReference type="GO" id="GO:0005634">
    <property type="term" value="C:nucleus"/>
    <property type="evidence" value="ECO:0007669"/>
    <property type="project" value="TreeGrafter"/>
</dbReference>
<evidence type="ECO:0000313" key="16">
    <source>
        <dbReference type="Proteomes" id="UP001146793"/>
    </source>
</evidence>
<comment type="similarity">
    <text evidence="1">Belongs to the PI3/PI4-kinase family.</text>
</comment>
<feature type="region of interest" description="Disordered" evidence="11">
    <location>
        <begin position="1447"/>
        <end position="1477"/>
    </location>
</feature>
<dbReference type="Pfam" id="PF02260">
    <property type="entry name" value="FATC"/>
    <property type="match status" value="1"/>
</dbReference>
<dbReference type="InterPro" id="IPR011009">
    <property type="entry name" value="Kinase-like_dom_sf"/>
</dbReference>
<feature type="compositionally biased region" description="Low complexity" evidence="11">
    <location>
        <begin position="160"/>
        <end position="177"/>
    </location>
</feature>
<dbReference type="GO" id="GO:0005737">
    <property type="term" value="C:cytoplasm"/>
    <property type="evidence" value="ECO:0007669"/>
    <property type="project" value="TreeGrafter"/>
</dbReference>
<dbReference type="GO" id="GO:0031932">
    <property type="term" value="C:TORC2 complex"/>
    <property type="evidence" value="ECO:0007669"/>
    <property type="project" value="TreeGrafter"/>
</dbReference>
<dbReference type="EC" id="2.7.11.1" evidence="2"/>
<dbReference type="FunFam" id="1.10.1070.11:FF:000029">
    <property type="entry name" value="Serine/threonine-protein kinase TOR"/>
    <property type="match status" value="1"/>
</dbReference>
<feature type="region of interest" description="Disordered" evidence="11">
    <location>
        <begin position="766"/>
        <end position="785"/>
    </location>
</feature>
<evidence type="ECO:0000256" key="9">
    <source>
        <dbReference type="ARBA" id="ARBA00047899"/>
    </source>
</evidence>
<dbReference type="SMART" id="SM01343">
    <property type="entry name" value="FATC"/>
    <property type="match status" value="1"/>
</dbReference>
<comment type="catalytic activity">
    <reaction evidence="9">
        <text>L-threonyl-[protein] + ATP = O-phospho-L-threonyl-[protein] + ADP + H(+)</text>
        <dbReference type="Rhea" id="RHEA:46608"/>
        <dbReference type="Rhea" id="RHEA-COMP:11060"/>
        <dbReference type="Rhea" id="RHEA-COMP:11605"/>
        <dbReference type="ChEBI" id="CHEBI:15378"/>
        <dbReference type="ChEBI" id="CHEBI:30013"/>
        <dbReference type="ChEBI" id="CHEBI:30616"/>
        <dbReference type="ChEBI" id="CHEBI:61977"/>
        <dbReference type="ChEBI" id="CHEBI:456216"/>
        <dbReference type="EC" id="2.7.11.1"/>
    </reaction>
</comment>
<comment type="caution">
    <text evidence="15">The sequence shown here is derived from an EMBL/GenBank/DDBJ whole genome shotgun (WGS) entry which is preliminary data.</text>
</comment>
<keyword evidence="6" id="KW-0547">Nucleotide-binding</keyword>
<dbReference type="InterPro" id="IPR003152">
    <property type="entry name" value="FATC_dom"/>
</dbReference>
<evidence type="ECO:0000256" key="10">
    <source>
        <dbReference type="ARBA" id="ARBA00048679"/>
    </source>
</evidence>
<dbReference type="InterPro" id="IPR036738">
    <property type="entry name" value="FRB_sf"/>
</dbReference>
<evidence type="ECO:0000256" key="8">
    <source>
        <dbReference type="ARBA" id="ARBA00022840"/>
    </source>
</evidence>
<dbReference type="Pfam" id="PF02259">
    <property type="entry name" value="FAT"/>
    <property type="match status" value="2"/>
</dbReference>